<accession>A0ABW0MG74</accession>
<evidence type="ECO:0000313" key="2">
    <source>
        <dbReference type="Proteomes" id="UP001596101"/>
    </source>
</evidence>
<proteinExistence type="predicted"/>
<sequence length="87" mass="9467">MNAATITQAQEDGLRHQSTGLFATVRSFAEQLFVAHGGWLAARKERAAQASYAVAERAGRAELFAMAAQAEKHSPNLAAELRWLANR</sequence>
<dbReference type="EMBL" id="JBHSMR010000001">
    <property type="protein sequence ID" value="MFC5476829.1"/>
    <property type="molecule type" value="Genomic_DNA"/>
</dbReference>
<dbReference type="Proteomes" id="UP001596101">
    <property type="component" value="Unassembled WGS sequence"/>
</dbReference>
<comment type="caution">
    <text evidence="1">The sequence shown here is derived from an EMBL/GenBank/DDBJ whole genome shotgun (WGS) entry which is preliminary data.</text>
</comment>
<organism evidence="1 2">
    <name type="scientific">Massilia suwonensis</name>
    <dbReference type="NCBI Taxonomy" id="648895"/>
    <lineage>
        <taxon>Bacteria</taxon>
        <taxon>Pseudomonadati</taxon>
        <taxon>Pseudomonadota</taxon>
        <taxon>Betaproteobacteria</taxon>
        <taxon>Burkholderiales</taxon>
        <taxon>Oxalobacteraceae</taxon>
        <taxon>Telluria group</taxon>
        <taxon>Massilia</taxon>
    </lineage>
</organism>
<keyword evidence="2" id="KW-1185">Reference proteome</keyword>
<reference evidence="2" key="1">
    <citation type="journal article" date="2019" name="Int. J. Syst. Evol. Microbiol.">
        <title>The Global Catalogue of Microorganisms (GCM) 10K type strain sequencing project: providing services to taxonomists for standard genome sequencing and annotation.</title>
        <authorList>
            <consortium name="The Broad Institute Genomics Platform"/>
            <consortium name="The Broad Institute Genome Sequencing Center for Infectious Disease"/>
            <person name="Wu L."/>
            <person name="Ma J."/>
        </authorList>
    </citation>
    <scope>NUCLEOTIDE SEQUENCE [LARGE SCALE GENOMIC DNA]</scope>
    <source>
        <strain evidence="2">CCUG 43111</strain>
    </source>
</reference>
<evidence type="ECO:0000313" key="1">
    <source>
        <dbReference type="EMBL" id="MFC5476829.1"/>
    </source>
</evidence>
<dbReference type="RefSeq" id="WP_379751170.1">
    <property type="nucleotide sequence ID" value="NZ_JBHSMR010000001.1"/>
</dbReference>
<gene>
    <name evidence="1" type="ORF">ACFPQ5_01410</name>
</gene>
<name>A0ABW0MG74_9BURK</name>
<protein>
    <submittedName>
        <fullName evidence="1">Uncharacterized protein</fullName>
    </submittedName>
</protein>